<accession>A0A1G6I603</accession>
<gene>
    <name evidence="4" type="ORF">SAMN04487894_101107</name>
</gene>
<dbReference type="PRINTS" id="PR00081">
    <property type="entry name" value="GDHRDH"/>
</dbReference>
<dbReference type="PANTHER" id="PTHR43976">
    <property type="entry name" value="SHORT CHAIN DEHYDROGENASE"/>
    <property type="match status" value="1"/>
</dbReference>
<dbReference type="OrthoDB" id="1235794at2"/>
<proteinExistence type="inferred from homology"/>
<dbReference type="RefSeq" id="WP_090388091.1">
    <property type="nucleotide sequence ID" value="NZ_FMZO01000001.1"/>
</dbReference>
<evidence type="ECO:0000256" key="3">
    <source>
        <dbReference type="RuleBase" id="RU000363"/>
    </source>
</evidence>
<dbReference type="Gene3D" id="3.40.50.720">
    <property type="entry name" value="NAD(P)-binding Rossmann-like Domain"/>
    <property type="match status" value="1"/>
</dbReference>
<dbReference type="PANTHER" id="PTHR43976:SF16">
    <property type="entry name" value="SHORT-CHAIN DEHYDROGENASE_REDUCTASE FAMILY PROTEIN"/>
    <property type="match status" value="1"/>
</dbReference>
<sequence length="264" mass="28895">MKTIFITGASTGLGKATALLFHSKGWKVIATMRDVTKGSDLAKLENITVLSLDVTDPAQIGETAAKALTLGAVDVVFNNAGYGLGGPLENLTDSEIVQLFDTNMLGTIRVTKAFVPHFKERRQGLFIAATSMAGLMAVPFNTIYNASKFAIEGWTEGMFYELGLFNIGIKTVAPGIIKSHFGENAIWAVGEEYKEAFDRSMASFDFRSYFSTPEMIADIVYEAATDGKKQLRYVAGEDVNRHFAQYEELGRQGYVDQLATKVIK</sequence>
<dbReference type="AlphaFoldDB" id="A0A1G6I603"/>
<evidence type="ECO:0000256" key="1">
    <source>
        <dbReference type="ARBA" id="ARBA00006484"/>
    </source>
</evidence>
<dbReference type="Proteomes" id="UP000198757">
    <property type="component" value="Unassembled WGS sequence"/>
</dbReference>
<organism evidence="4 5">
    <name type="scientific">Niabella drilacis (strain DSM 25811 / CCM 8410 / CCUG 62505 / LMG 26954 / E90)</name>
    <dbReference type="NCBI Taxonomy" id="1285928"/>
    <lineage>
        <taxon>Bacteria</taxon>
        <taxon>Pseudomonadati</taxon>
        <taxon>Bacteroidota</taxon>
        <taxon>Chitinophagia</taxon>
        <taxon>Chitinophagales</taxon>
        <taxon>Chitinophagaceae</taxon>
        <taxon>Niabella</taxon>
    </lineage>
</organism>
<dbReference type="GO" id="GO:0016491">
    <property type="term" value="F:oxidoreductase activity"/>
    <property type="evidence" value="ECO:0007669"/>
    <property type="project" value="UniProtKB-KW"/>
</dbReference>
<dbReference type="CDD" id="cd05374">
    <property type="entry name" value="17beta-HSD-like_SDR_c"/>
    <property type="match status" value="1"/>
</dbReference>
<name>A0A1G6I603_NIADE</name>
<evidence type="ECO:0000256" key="2">
    <source>
        <dbReference type="ARBA" id="ARBA00023002"/>
    </source>
</evidence>
<dbReference type="InterPro" id="IPR051911">
    <property type="entry name" value="SDR_oxidoreductase"/>
</dbReference>
<dbReference type="InterPro" id="IPR036291">
    <property type="entry name" value="NAD(P)-bd_dom_sf"/>
</dbReference>
<dbReference type="EMBL" id="FMZO01000001">
    <property type="protein sequence ID" value="SDC01924.1"/>
    <property type="molecule type" value="Genomic_DNA"/>
</dbReference>
<evidence type="ECO:0000313" key="5">
    <source>
        <dbReference type="Proteomes" id="UP000198757"/>
    </source>
</evidence>
<protein>
    <submittedName>
        <fullName evidence="4">NADP-dependent 3-hydroxy acid dehydrogenase YdfG</fullName>
    </submittedName>
</protein>
<dbReference type="SUPFAM" id="SSF51735">
    <property type="entry name" value="NAD(P)-binding Rossmann-fold domains"/>
    <property type="match status" value="1"/>
</dbReference>
<dbReference type="Pfam" id="PF00106">
    <property type="entry name" value="adh_short"/>
    <property type="match status" value="1"/>
</dbReference>
<reference evidence="5" key="1">
    <citation type="submission" date="2016-10" db="EMBL/GenBank/DDBJ databases">
        <authorList>
            <person name="Varghese N."/>
            <person name="Submissions S."/>
        </authorList>
    </citation>
    <scope>NUCLEOTIDE SEQUENCE [LARGE SCALE GENOMIC DNA]</scope>
    <source>
        <strain evidence="5">DSM 25811 / CCM 8410 / LMG 26954 / E90</strain>
    </source>
</reference>
<dbReference type="STRING" id="1285928.SAMN04487894_101107"/>
<dbReference type="InterPro" id="IPR002347">
    <property type="entry name" value="SDR_fam"/>
</dbReference>
<evidence type="ECO:0000313" key="4">
    <source>
        <dbReference type="EMBL" id="SDC01924.1"/>
    </source>
</evidence>
<dbReference type="PRINTS" id="PR00080">
    <property type="entry name" value="SDRFAMILY"/>
</dbReference>
<comment type="similarity">
    <text evidence="1 3">Belongs to the short-chain dehydrogenases/reductases (SDR) family.</text>
</comment>
<keyword evidence="2" id="KW-0560">Oxidoreductase</keyword>
<keyword evidence="5" id="KW-1185">Reference proteome</keyword>